<dbReference type="GO" id="GO:0030170">
    <property type="term" value="F:pyridoxal phosphate binding"/>
    <property type="evidence" value="ECO:0007669"/>
    <property type="project" value="InterPro"/>
</dbReference>
<dbReference type="InterPro" id="IPR001917">
    <property type="entry name" value="Aminotrans_II_pyridoxalP_BS"/>
</dbReference>
<feature type="modified residue" description="N6-(pyridoxal phosphate)lysine" evidence="7">
    <location>
        <position position="211"/>
    </location>
</feature>
<dbReference type="PROSITE" id="PS00599">
    <property type="entry name" value="AA_TRANSFER_CLASS_2"/>
    <property type="match status" value="1"/>
</dbReference>
<dbReference type="GO" id="GO:0004400">
    <property type="term" value="F:histidinol-phosphate transaminase activity"/>
    <property type="evidence" value="ECO:0007669"/>
    <property type="project" value="UniProtKB-UniRule"/>
</dbReference>
<dbReference type="Proteomes" id="UP000273278">
    <property type="component" value="Chromosome"/>
</dbReference>
<evidence type="ECO:0000256" key="2">
    <source>
        <dbReference type="ARBA" id="ARBA00022576"/>
    </source>
</evidence>
<dbReference type="Gene3D" id="3.90.1150.10">
    <property type="entry name" value="Aspartate Aminotransferase, domain 1"/>
    <property type="match status" value="1"/>
</dbReference>
<comment type="pathway">
    <text evidence="7">Amino-acid biosynthesis; L-histidine biosynthesis; L-histidine from 5-phospho-alpha-D-ribose 1-diphosphate: step 7/9.</text>
</comment>
<evidence type="ECO:0000256" key="4">
    <source>
        <dbReference type="ARBA" id="ARBA00022679"/>
    </source>
</evidence>
<dbReference type="EMBL" id="CP017686">
    <property type="protein sequence ID" value="AYQ54665.1"/>
    <property type="molecule type" value="Genomic_DNA"/>
</dbReference>
<comment type="cofactor">
    <cofactor evidence="1 7">
        <name>pyridoxal 5'-phosphate</name>
        <dbReference type="ChEBI" id="CHEBI:597326"/>
    </cofactor>
</comment>
<dbReference type="Gene3D" id="3.40.640.10">
    <property type="entry name" value="Type I PLP-dependent aspartate aminotransferase-like (Major domain)"/>
    <property type="match status" value="1"/>
</dbReference>
<evidence type="ECO:0000256" key="3">
    <source>
        <dbReference type="ARBA" id="ARBA00022605"/>
    </source>
</evidence>
<dbReference type="InterPro" id="IPR005861">
    <property type="entry name" value="HisP_aminotrans"/>
</dbReference>
<dbReference type="OMA" id="NFVQFGR"/>
<evidence type="ECO:0000313" key="9">
    <source>
        <dbReference type="EMBL" id="AYQ54665.1"/>
    </source>
</evidence>
<dbReference type="NCBIfam" id="TIGR01141">
    <property type="entry name" value="hisC"/>
    <property type="match status" value="1"/>
</dbReference>
<keyword evidence="6 7" id="KW-0368">Histidine biosynthesis</keyword>
<dbReference type="GeneID" id="41321289"/>
<evidence type="ECO:0000256" key="6">
    <source>
        <dbReference type="ARBA" id="ARBA00023102"/>
    </source>
</evidence>
<dbReference type="InterPro" id="IPR015421">
    <property type="entry name" value="PyrdxlP-dep_Trfase_major"/>
</dbReference>
<evidence type="ECO:0000256" key="7">
    <source>
        <dbReference type="HAMAP-Rule" id="MF_01023"/>
    </source>
</evidence>
<keyword evidence="4 7" id="KW-0808">Transferase</keyword>
<dbReference type="InterPro" id="IPR015422">
    <property type="entry name" value="PyrdxlP-dep_Trfase_small"/>
</dbReference>
<dbReference type="Pfam" id="PF00155">
    <property type="entry name" value="Aminotran_1_2"/>
    <property type="match status" value="1"/>
</dbReference>
<reference evidence="9 10" key="1">
    <citation type="submission" date="2016-10" db="EMBL/GenBank/DDBJ databases">
        <title>Complete genome of the TMA-utilizing, human hosted archaeon Methanomethylophilus alvus Gen. nov, sp. nov., strain Mx-05, derived from a pure culture.</title>
        <authorList>
            <person name="Brugere J.-F."/>
            <person name="Ben Hania W."/>
            <person name="Chaudhary P.P."/>
            <person name="Gaci N."/>
            <person name="Borrel G."/>
            <person name="Cao Van Tuat L."/>
            <person name="Fardeau M.-L."/>
            <person name="Harris H.M.B."/>
            <person name="O'Toole P.W."/>
            <person name="Ollivier B."/>
        </authorList>
    </citation>
    <scope>NUCLEOTIDE SEQUENCE [LARGE SCALE GENOMIC DNA]</scope>
    <source>
        <strain evidence="9 10">Mx-05</strain>
    </source>
</reference>
<keyword evidence="5 7" id="KW-0663">Pyridoxal phosphate</keyword>
<keyword evidence="2 7" id="KW-0032">Aminotransferase</keyword>
<proteinExistence type="inferred from homology"/>
<evidence type="ECO:0000313" key="10">
    <source>
        <dbReference type="Proteomes" id="UP000273278"/>
    </source>
</evidence>
<name>A0A3G3IFR5_9ARCH</name>
<dbReference type="SUPFAM" id="SSF53383">
    <property type="entry name" value="PLP-dependent transferases"/>
    <property type="match status" value="1"/>
</dbReference>
<dbReference type="InterPro" id="IPR015424">
    <property type="entry name" value="PyrdxlP-dep_Trfase"/>
</dbReference>
<protein>
    <recommendedName>
        <fullName evidence="7">Histidinol-phosphate aminotransferase</fullName>
        <ecNumber evidence="7">2.6.1.9</ecNumber>
    </recommendedName>
    <alternativeName>
        <fullName evidence="7">Imidazole acetol-phosphate transaminase</fullName>
    </alternativeName>
</protein>
<dbReference type="PANTHER" id="PTHR42885:SF2">
    <property type="entry name" value="HISTIDINOL-PHOSPHATE AMINOTRANSFERASE"/>
    <property type="match status" value="1"/>
</dbReference>
<dbReference type="CDD" id="cd00609">
    <property type="entry name" value="AAT_like"/>
    <property type="match status" value="1"/>
</dbReference>
<accession>A0A3G3IFR5</accession>
<evidence type="ECO:0000256" key="1">
    <source>
        <dbReference type="ARBA" id="ARBA00001933"/>
    </source>
</evidence>
<feature type="domain" description="Aminotransferase class I/classII large" evidence="8">
    <location>
        <begin position="46"/>
        <end position="345"/>
    </location>
</feature>
<dbReference type="UniPathway" id="UPA00031">
    <property type="reaction ID" value="UER00012"/>
</dbReference>
<evidence type="ECO:0000259" key="8">
    <source>
        <dbReference type="Pfam" id="PF00155"/>
    </source>
</evidence>
<evidence type="ECO:0000256" key="5">
    <source>
        <dbReference type="ARBA" id="ARBA00022898"/>
    </source>
</evidence>
<keyword evidence="3 7" id="KW-0028">Amino-acid biosynthesis</keyword>
<sequence>MDRNWMRKSVQGLTMYYNPTVGDALRMDTNINVLGSNPAAEAYLKGIAIDTNSYPNTYSDGLRDALADLYGLQRENFVAGNGSDEMLNTAFTTFVEPGKTSVTQPYPSYSLYSYFTDLASGKMREVELTEDFQLDVDAMVGKGEDSRGVLIMPTPNNPTGNCFRQKDIEEILSRHEGIVILDEAYSEYARWTMIDKVDEFDNLIVSKTFSKAYAMAALRIGYMASNLKVAEMLNSVKVPYSLNKISESAAIAAVKDQSFIRRSVDMVSEQRPKLAASLKSLGFEPYPSDANFILAKAPIDHAKLVEGMKKRGILIRDFGSKRRTENCVRPTVGTEELNKRMTDAIEDVLAEEKR</sequence>
<dbReference type="RefSeq" id="WP_015504388.1">
    <property type="nucleotide sequence ID" value="NZ_CP017686.1"/>
</dbReference>
<comment type="similarity">
    <text evidence="7">Belongs to the class-II pyridoxal-phosphate-dependent aminotransferase family. Histidinol-phosphate aminotransferase subfamily.</text>
</comment>
<dbReference type="HAMAP" id="MF_01023">
    <property type="entry name" value="HisC_aminotrans_2"/>
    <property type="match status" value="1"/>
</dbReference>
<dbReference type="InterPro" id="IPR004839">
    <property type="entry name" value="Aminotransferase_I/II_large"/>
</dbReference>
<dbReference type="PANTHER" id="PTHR42885">
    <property type="entry name" value="HISTIDINOL-PHOSPHATE AMINOTRANSFERASE-RELATED"/>
    <property type="match status" value="1"/>
</dbReference>
<dbReference type="GO" id="GO:0000105">
    <property type="term" value="P:L-histidine biosynthetic process"/>
    <property type="evidence" value="ECO:0007669"/>
    <property type="project" value="UniProtKB-UniRule"/>
</dbReference>
<dbReference type="EC" id="2.6.1.9" evidence="7"/>
<gene>
    <name evidence="7" type="primary">hisC</name>
    <name evidence="9" type="ORF">BKD89_02435</name>
</gene>
<organism evidence="9 10">
    <name type="scientific">Methanomethylophilus alvi</name>
    <dbReference type="NCBI Taxonomy" id="1291540"/>
    <lineage>
        <taxon>Archaea</taxon>
        <taxon>Methanobacteriati</taxon>
        <taxon>Thermoplasmatota</taxon>
        <taxon>Thermoplasmata</taxon>
        <taxon>Methanomassiliicoccales</taxon>
        <taxon>Methanomethylophilaceae</taxon>
        <taxon>Methanomethylophilus</taxon>
    </lineage>
</organism>
<dbReference type="AlphaFoldDB" id="A0A3G3IFR5"/>
<comment type="catalytic activity">
    <reaction evidence="7">
        <text>L-histidinol phosphate + 2-oxoglutarate = 3-(imidazol-4-yl)-2-oxopropyl phosphate + L-glutamate</text>
        <dbReference type="Rhea" id="RHEA:23744"/>
        <dbReference type="ChEBI" id="CHEBI:16810"/>
        <dbReference type="ChEBI" id="CHEBI:29985"/>
        <dbReference type="ChEBI" id="CHEBI:57766"/>
        <dbReference type="ChEBI" id="CHEBI:57980"/>
        <dbReference type="EC" id="2.6.1.9"/>
    </reaction>
</comment>